<dbReference type="EMBL" id="JAUSRF010000030">
    <property type="protein sequence ID" value="MDP9840572.1"/>
    <property type="molecule type" value="Genomic_DNA"/>
</dbReference>
<dbReference type="SUPFAM" id="SSF46689">
    <property type="entry name" value="Homeodomain-like"/>
    <property type="match status" value="1"/>
</dbReference>
<protein>
    <recommendedName>
        <fullName evidence="3">Transposase</fullName>
    </recommendedName>
</protein>
<accession>A0ABT9Q1H5</accession>
<evidence type="ECO:0000313" key="1">
    <source>
        <dbReference type="EMBL" id="MDP9840572.1"/>
    </source>
</evidence>
<reference evidence="1 2" key="1">
    <citation type="submission" date="2023-07" db="EMBL/GenBank/DDBJ databases">
        <title>Sorghum-associated microbial communities from plants grown in Nebraska, USA.</title>
        <authorList>
            <person name="Schachtman D."/>
        </authorList>
    </citation>
    <scope>NUCLEOTIDE SEQUENCE [LARGE SCALE GENOMIC DNA]</scope>
    <source>
        <strain evidence="1 2">DS1307</strain>
    </source>
</reference>
<evidence type="ECO:0008006" key="3">
    <source>
        <dbReference type="Google" id="ProtNLM"/>
    </source>
</evidence>
<dbReference type="InterPro" id="IPR009057">
    <property type="entry name" value="Homeodomain-like_sf"/>
</dbReference>
<dbReference type="Proteomes" id="UP001241472">
    <property type="component" value="Unassembled WGS sequence"/>
</dbReference>
<comment type="caution">
    <text evidence="1">The sequence shown here is derived from an EMBL/GenBank/DDBJ whole genome shotgun (WGS) entry which is preliminary data.</text>
</comment>
<proteinExistence type="predicted"/>
<gene>
    <name evidence="1" type="ORF">J2T09_005360</name>
</gene>
<keyword evidence="2" id="KW-1185">Reference proteome</keyword>
<feature type="non-terminal residue" evidence="1">
    <location>
        <position position="28"/>
    </location>
</feature>
<organism evidence="1 2">
    <name type="scientific">Neorhizobium huautlense</name>
    <dbReference type="NCBI Taxonomy" id="67774"/>
    <lineage>
        <taxon>Bacteria</taxon>
        <taxon>Pseudomonadati</taxon>
        <taxon>Pseudomonadota</taxon>
        <taxon>Alphaproteobacteria</taxon>
        <taxon>Hyphomicrobiales</taxon>
        <taxon>Rhizobiaceae</taxon>
        <taxon>Rhizobium/Agrobacterium group</taxon>
        <taxon>Neorhizobium</taxon>
    </lineage>
</organism>
<evidence type="ECO:0000313" key="2">
    <source>
        <dbReference type="Proteomes" id="UP001241472"/>
    </source>
</evidence>
<name>A0ABT9Q1H5_9HYPH</name>
<sequence>MGKPHPMELRERVVAFVNEGNSNREAAR</sequence>